<organism evidence="1 2">
    <name type="scientific">Gynuella sunshinyii YC6258</name>
    <dbReference type="NCBI Taxonomy" id="1445510"/>
    <lineage>
        <taxon>Bacteria</taxon>
        <taxon>Pseudomonadati</taxon>
        <taxon>Pseudomonadota</taxon>
        <taxon>Gammaproteobacteria</taxon>
        <taxon>Oceanospirillales</taxon>
        <taxon>Saccharospirillaceae</taxon>
        <taxon>Gynuella</taxon>
    </lineage>
</organism>
<dbReference type="Pfam" id="PF02635">
    <property type="entry name" value="DsrE"/>
    <property type="match status" value="1"/>
</dbReference>
<accession>A0A0C5VNC3</accession>
<dbReference type="STRING" id="1445510.YC6258_03750"/>
<dbReference type="AlphaFoldDB" id="A0A0C5VNC3"/>
<keyword evidence="2" id="KW-1185">Reference proteome</keyword>
<dbReference type="EMBL" id="CP007142">
    <property type="protein sequence ID" value="AJQ95786.1"/>
    <property type="molecule type" value="Genomic_DNA"/>
</dbReference>
<dbReference type="HOGENOM" id="CLU_2206330_0_0_6"/>
<dbReference type="InterPro" id="IPR027396">
    <property type="entry name" value="DsrEFH-like"/>
</dbReference>
<dbReference type="RefSeq" id="WP_044617974.1">
    <property type="nucleotide sequence ID" value="NZ_CP007142.1"/>
</dbReference>
<evidence type="ECO:0000313" key="1">
    <source>
        <dbReference type="EMBL" id="AJQ95786.1"/>
    </source>
</evidence>
<name>A0A0C5VNC3_9GAMM</name>
<dbReference type="Gene3D" id="3.40.1260.10">
    <property type="entry name" value="DsrEFH-like"/>
    <property type="match status" value="1"/>
</dbReference>
<dbReference type="Proteomes" id="UP000032266">
    <property type="component" value="Chromosome"/>
</dbReference>
<sequence>MSDTFCFVFESDAFTSQVMDEGIDMAFAAAAFDQAVTVILTAKNSRLVHQHNQSQHRLIKKLKSLSMYGIEQLFVLDDTEELMPGWETIDADQYQQALNTANQVMVF</sequence>
<reference evidence="1 2" key="1">
    <citation type="submission" date="2014-01" db="EMBL/GenBank/DDBJ databases">
        <title>Full genme sequencing of cellulolytic bacterium Gynuella sunshinyii YC6258T gen. nov., sp. nov.</title>
        <authorList>
            <person name="Khan H."/>
            <person name="Chung E.J."/>
            <person name="Chung Y.R."/>
        </authorList>
    </citation>
    <scope>NUCLEOTIDE SEQUENCE [LARGE SCALE GENOMIC DNA]</scope>
    <source>
        <strain evidence="1 2">YC6258</strain>
    </source>
</reference>
<dbReference type="KEGG" id="gsn:YC6258_03750"/>
<proteinExistence type="predicted"/>
<protein>
    <submittedName>
        <fullName evidence="1">Uncharacterized protein involved in the oxidation of intracellular sulfur</fullName>
    </submittedName>
</protein>
<evidence type="ECO:0000313" key="2">
    <source>
        <dbReference type="Proteomes" id="UP000032266"/>
    </source>
</evidence>
<dbReference type="InterPro" id="IPR003787">
    <property type="entry name" value="Sulphur_relay_DsrE/F-like"/>
</dbReference>
<dbReference type="SUPFAM" id="SSF75169">
    <property type="entry name" value="DsrEFH-like"/>
    <property type="match status" value="1"/>
</dbReference>
<gene>
    <name evidence="1" type="ORF">YC6258_03750</name>
</gene>